<dbReference type="Pfam" id="PF16499">
    <property type="entry name" value="Melibiase_2"/>
    <property type="match status" value="1"/>
</dbReference>
<accession>A0ABW8IFI7</accession>
<name>A0ABW8IFI7_9GAMM</name>
<dbReference type="SUPFAM" id="SSF51011">
    <property type="entry name" value="Glycosyl hydrolase domain"/>
    <property type="match status" value="1"/>
</dbReference>
<comment type="similarity">
    <text evidence="1 5">Belongs to the glycosyl hydrolase 27 family.</text>
</comment>
<dbReference type="Pfam" id="PF17801">
    <property type="entry name" value="Melibiase_C"/>
    <property type="match status" value="1"/>
</dbReference>
<evidence type="ECO:0000259" key="7">
    <source>
        <dbReference type="Pfam" id="PF17801"/>
    </source>
</evidence>
<evidence type="ECO:0000256" key="2">
    <source>
        <dbReference type="ARBA" id="ARBA00022729"/>
    </source>
</evidence>
<keyword evidence="4 5" id="KW-0326">Glycosidase</keyword>
<dbReference type="PANTHER" id="PTHR11452">
    <property type="entry name" value="ALPHA-GALACTOSIDASE/ALPHA-N-ACETYLGALACTOSAMINIDASE"/>
    <property type="match status" value="1"/>
</dbReference>
<gene>
    <name evidence="8" type="ORF">ISP18_00665</name>
</gene>
<keyword evidence="3 5" id="KW-0378">Hydrolase</keyword>
<dbReference type="Gene3D" id="3.20.20.70">
    <property type="entry name" value="Aldolase class I"/>
    <property type="match status" value="1"/>
</dbReference>
<evidence type="ECO:0000256" key="1">
    <source>
        <dbReference type="ARBA" id="ARBA00009743"/>
    </source>
</evidence>
<keyword evidence="9" id="KW-1185">Reference proteome</keyword>
<dbReference type="CDD" id="cd14792">
    <property type="entry name" value="GH27"/>
    <property type="match status" value="1"/>
</dbReference>
<comment type="caution">
    <text evidence="8">The sequence shown here is derived from an EMBL/GenBank/DDBJ whole genome shotgun (WGS) entry which is preliminary data.</text>
</comment>
<feature type="domain" description="Alpha galactosidase C-terminal" evidence="7">
    <location>
        <begin position="385"/>
        <end position="455"/>
    </location>
</feature>
<reference evidence="8 9" key="1">
    <citation type="submission" date="2020-10" db="EMBL/GenBank/DDBJ databases">
        <title>Phylogeny of dyella-like bacteria.</title>
        <authorList>
            <person name="Fu J."/>
        </authorList>
    </citation>
    <scope>NUCLEOTIDE SEQUENCE [LARGE SCALE GENOMIC DNA]</scope>
    <source>
        <strain evidence="8 9">DHG40</strain>
    </source>
</reference>
<sequence>MNLVTHWLRSALLLPILLAAATTSGAQEVAPTPPMGWNSWDSYGLTIDEADFKANTTELAKLHAYGWTYAVIDEGWYMGNPFGDKLQHRDYAVDAHGLLIPSSKRFPSSVDGQGFKPIADWVHLQGLKFGIHIVRGIPKQAVEANLSIAGSPFHAQDAADTADTCPWDDGDYGIRDNAAGQAYYDAMMALYARWGVDFLKVDCIANNPYRISEIRQIAAAIKKTGRPIVLSLSPGPTQPSHASEIRKYGQMWRISNDIWDGWTFAHDHPSDDFPSGVGNIFDRLLPWTGQAHDGRWPDADMLPFGMLAPHPGLGEPRHSRLTLDEERTQLTLLTIARSPLILGANLTKLDDATRALIINKDVIAIDQHSHDNHPIEHLPSGFEHVRVWVASGKAGERYLAVFNLDDKPASSNASWEQLGLASGKHAARELWSGHRLEASDRLAIGLPAHGCALYAVSPVR</sequence>
<protein>
    <recommendedName>
        <fullName evidence="5">Alpha-galactosidase</fullName>
        <ecNumber evidence="5">3.2.1.22</ecNumber>
    </recommendedName>
    <alternativeName>
        <fullName evidence="5">Melibiase</fullName>
    </alternativeName>
</protein>
<dbReference type="PRINTS" id="PR00740">
    <property type="entry name" value="GLHYDRLASE27"/>
</dbReference>
<dbReference type="RefSeq" id="WP_380016004.1">
    <property type="nucleotide sequence ID" value="NZ_JADIKI010000020.1"/>
</dbReference>
<dbReference type="PANTHER" id="PTHR11452:SF42">
    <property type="entry name" value="ALPHA-GALACTOSIDASE"/>
    <property type="match status" value="1"/>
</dbReference>
<organism evidence="8 9">
    <name type="scientific">Dyella humi</name>
    <dbReference type="NCBI Taxonomy" id="1770547"/>
    <lineage>
        <taxon>Bacteria</taxon>
        <taxon>Pseudomonadati</taxon>
        <taxon>Pseudomonadota</taxon>
        <taxon>Gammaproteobacteria</taxon>
        <taxon>Lysobacterales</taxon>
        <taxon>Rhodanobacteraceae</taxon>
        <taxon>Dyella</taxon>
    </lineage>
</organism>
<evidence type="ECO:0000256" key="5">
    <source>
        <dbReference type="RuleBase" id="RU361168"/>
    </source>
</evidence>
<dbReference type="InterPro" id="IPR013785">
    <property type="entry name" value="Aldolase_TIM"/>
</dbReference>
<dbReference type="Gene3D" id="2.60.40.1180">
    <property type="entry name" value="Golgi alpha-mannosidase II"/>
    <property type="match status" value="1"/>
</dbReference>
<dbReference type="EMBL" id="JADIKI010000020">
    <property type="protein sequence ID" value="MFK2853104.1"/>
    <property type="molecule type" value="Genomic_DNA"/>
</dbReference>
<keyword evidence="5" id="KW-1015">Disulfide bond</keyword>
<keyword evidence="2 6" id="KW-0732">Signal</keyword>
<evidence type="ECO:0000313" key="9">
    <source>
        <dbReference type="Proteomes" id="UP001620409"/>
    </source>
</evidence>
<dbReference type="GO" id="GO:0016787">
    <property type="term" value="F:hydrolase activity"/>
    <property type="evidence" value="ECO:0007669"/>
    <property type="project" value="UniProtKB-KW"/>
</dbReference>
<feature type="signal peptide" evidence="6">
    <location>
        <begin position="1"/>
        <end position="26"/>
    </location>
</feature>
<proteinExistence type="inferred from homology"/>
<feature type="chain" id="PRO_5046756201" description="Alpha-galactosidase" evidence="6">
    <location>
        <begin position="27"/>
        <end position="460"/>
    </location>
</feature>
<comment type="catalytic activity">
    <reaction evidence="5">
        <text>Hydrolysis of terminal, non-reducing alpha-D-galactose residues in alpha-D-galactosides, including galactose oligosaccharides, galactomannans and galactolipids.</text>
        <dbReference type="EC" id="3.2.1.22"/>
    </reaction>
</comment>
<evidence type="ECO:0000256" key="4">
    <source>
        <dbReference type="ARBA" id="ARBA00023295"/>
    </source>
</evidence>
<evidence type="ECO:0000313" key="8">
    <source>
        <dbReference type="EMBL" id="MFK2853104.1"/>
    </source>
</evidence>
<dbReference type="InterPro" id="IPR013780">
    <property type="entry name" value="Glyco_hydro_b"/>
</dbReference>
<evidence type="ECO:0000256" key="6">
    <source>
        <dbReference type="SAM" id="SignalP"/>
    </source>
</evidence>
<dbReference type="Proteomes" id="UP001620409">
    <property type="component" value="Unassembled WGS sequence"/>
</dbReference>
<dbReference type="InterPro" id="IPR041233">
    <property type="entry name" value="Melibiase_C"/>
</dbReference>
<dbReference type="SUPFAM" id="SSF51445">
    <property type="entry name" value="(Trans)glycosidases"/>
    <property type="match status" value="1"/>
</dbReference>
<dbReference type="InterPro" id="IPR017853">
    <property type="entry name" value="GH"/>
</dbReference>
<evidence type="ECO:0000256" key="3">
    <source>
        <dbReference type="ARBA" id="ARBA00022801"/>
    </source>
</evidence>
<dbReference type="InterPro" id="IPR002241">
    <property type="entry name" value="Glyco_hydro_27"/>
</dbReference>
<dbReference type="EC" id="3.2.1.22" evidence="5"/>